<accession>A0A0G1NAI6</accession>
<proteinExistence type="predicted"/>
<name>A0A0G1NAI6_9BACT</name>
<evidence type="ECO:0000313" key="2">
    <source>
        <dbReference type="Proteomes" id="UP000034922"/>
    </source>
</evidence>
<dbReference type="EMBL" id="LCLM01000006">
    <property type="protein sequence ID" value="KKU17579.1"/>
    <property type="molecule type" value="Genomic_DNA"/>
</dbReference>
<gene>
    <name evidence="1" type="ORF">UX25_C0006G0017</name>
</gene>
<sequence length="33" mass="4127">MDLRPMVFCNTRIRETYLELISTSLRMWFYARI</sequence>
<reference evidence="1 2" key="1">
    <citation type="journal article" date="2015" name="Nature">
        <title>rRNA introns, odd ribosomes, and small enigmatic genomes across a large radiation of phyla.</title>
        <authorList>
            <person name="Brown C.T."/>
            <person name="Hug L.A."/>
            <person name="Thomas B.C."/>
            <person name="Sharon I."/>
            <person name="Castelle C.J."/>
            <person name="Singh A."/>
            <person name="Wilkins M.J."/>
            <person name="Williams K.H."/>
            <person name="Banfield J.F."/>
        </authorList>
    </citation>
    <scope>NUCLEOTIDE SEQUENCE [LARGE SCALE GENOMIC DNA]</scope>
</reference>
<dbReference type="AlphaFoldDB" id="A0A0G1NAI6"/>
<protein>
    <submittedName>
        <fullName evidence="1">Uncharacterized protein</fullName>
    </submittedName>
</protein>
<feature type="non-terminal residue" evidence="1">
    <location>
        <position position="33"/>
    </location>
</feature>
<dbReference type="Proteomes" id="UP000034922">
    <property type="component" value="Unassembled WGS sequence"/>
</dbReference>
<evidence type="ECO:0000313" key="1">
    <source>
        <dbReference type="EMBL" id="KKU17579.1"/>
    </source>
</evidence>
<organism evidence="1 2">
    <name type="scientific">Candidatus Woesebacteria bacterium GW2011_GWC2_45_9</name>
    <dbReference type="NCBI Taxonomy" id="1618589"/>
    <lineage>
        <taxon>Bacteria</taxon>
        <taxon>Candidatus Woeseibacteriota</taxon>
    </lineage>
</organism>
<comment type="caution">
    <text evidence="1">The sequence shown here is derived from an EMBL/GenBank/DDBJ whole genome shotgun (WGS) entry which is preliminary data.</text>
</comment>